<proteinExistence type="predicted"/>
<evidence type="ECO:0000313" key="2">
    <source>
        <dbReference type="Proteomes" id="UP000799755"/>
    </source>
</evidence>
<accession>A0ACB6R9D3</accession>
<reference evidence="1" key="1">
    <citation type="journal article" date="2020" name="Stud. Mycol.">
        <title>101 Dothideomycetes genomes: a test case for predicting lifestyles and emergence of pathogens.</title>
        <authorList>
            <person name="Haridas S."/>
            <person name="Albert R."/>
            <person name="Binder M."/>
            <person name="Bloem J."/>
            <person name="Labutti K."/>
            <person name="Salamov A."/>
            <person name="Andreopoulos B."/>
            <person name="Baker S."/>
            <person name="Barry K."/>
            <person name="Bills G."/>
            <person name="Bluhm B."/>
            <person name="Cannon C."/>
            <person name="Castanera R."/>
            <person name="Culley D."/>
            <person name="Daum C."/>
            <person name="Ezra D."/>
            <person name="Gonzalez J."/>
            <person name="Henrissat B."/>
            <person name="Kuo A."/>
            <person name="Liang C."/>
            <person name="Lipzen A."/>
            <person name="Lutzoni F."/>
            <person name="Magnuson J."/>
            <person name="Mondo S."/>
            <person name="Nolan M."/>
            <person name="Ohm R."/>
            <person name="Pangilinan J."/>
            <person name="Park H.-J."/>
            <person name="Ramirez L."/>
            <person name="Alfaro M."/>
            <person name="Sun H."/>
            <person name="Tritt A."/>
            <person name="Yoshinaga Y."/>
            <person name="Zwiers L.-H."/>
            <person name="Turgeon B."/>
            <person name="Goodwin S."/>
            <person name="Spatafora J."/>
            <person name="Crous P."/>
            <person name="Grigoriev I."/>
        </authorList>
    </citation>
    <scope>NUCLEOTIDE SEQUENCE</scope>
    <source>
        <strain evidence="1">ATCC 200398</strain>
    </source>
</reference>
<keyword evidence="2" id="KW-1185">Reference proteome</keyword>
<evidence type="ECO:0000313" key="1">
    <source>
        <dbReference type="EMBL" id="KAF2475345.1"/>
    </source>
</evidence>
<protein>
    <submittedName>
        <fullName evidence="1">Uncharacterized protein</fullName>
    </submittedName>
</protein>
<comment type="caution">
    <text evidence="1">The sequence shown here is derived from an EMBL/GenBank/DDBJ whole genome shotgun (WGS) entry which is preliminary data.</text>
</comment>
<organism evidence="1 2">
    <name type="scientific">Lindgomyces ingoldianus</name>
    <dbReference type="NCBI Taxonomy" id="673940"/>
    <lineage>
        <taxon>Eukaryota</taxon>
        <taxon>Fungi</taxon>
        <taxon>Dikarya</taxon>
        <taxon>Ascomycota</taxon>
        <taxon>Pezizomycotina</taxon>
        <taxon>Dothideomycetes</taxon>
        <taxon>Pleosporomycetidae</taxon>
        <taxon>Pleosporales</taxon>
        <taxon>Lindgomycetaceae</taxon>
        <taxon>Lindgomyces</taxon>
    </lineage>
</organism>
<dbReference type="EMBL" id="MU003496">
    <property type="protein sequence ID" value="KAF2475345.1"/>
    <property type="molecule type" value="Genomic_DNA"/>
</dbReference>
<sequence length="493" mass="54836">MPQLPTERYSIPVADIYVTWRLLYSSTWNVQRYGRLGFGTDLTLSFSPAGNTFFINRMTRPKRMWYLQGNFNREDIHTFFSDYQQRIRILGQFDKERSFWDFQFENTGDLREFIHTSLRTGVRYGCALQSRRWRPLTLLGRNEMVRIFRNVPANPHEALVVPDAYRPSLARQDSDDMLRELAKGPKAATQYGLEVLLQCRAVCPGQGGQSLEHLTSPETFEAISSKTTASTANLVMADSEPGGTPESSGGEIPLLAPELVNPIKTVVAPSRSAQRRRSATQTSNHSAPETSKAGQSENRGNVSVRGSNSAEPLSTPVATTESAGDSLHSTKEPFPDTGMGCHTVSEPRQMDSNEEDGGIDFEVPASPLLVARMWRIPSSVLPSQQSYSPTETTYHTAQEAMEVDSVGNERAVDVGVITLPQALATQRPQPSPSELYNLLDSHVSRIAALERESERRDLRLDEAVREIEGLKSDLKALQTNMVELKAKLGHPLD</sequence>
<dbReference type="Proteomes" id="UP000799755">
    <property type="component" value="Unassembled WGS sequence"/>
</dbReference>
<name>A0ACB6R9D3_9PLEO</name>
<gene>
    <name evidence="1" type="ORF">BDR25DRAFT_340136</name>
</gene>